<dbReference type="EMBL" id="KZ506208">
    <property type="protein sequence ID" value="PKU40793.1"/>
    <property type="molecule type" value="Genomic_DNA"/>
</dbReference>
<sequence>MHDLMEKAKRAVRWHKEGQAIKSAKSPGLRVVSKLLTLQAQSILFAIAWDGPDIFLGKENFLPPTESRLMDHFARQLSDNIGDAQQRKEQERKTKKRILMEEKSMKKNFLAEFLNESKNRLPLFLCSPGLIWTHGSLMISPTKEEDLNTSQINLTFTHVVLSHLEEITLYRFMGNVLHILSHPVAFCITDAISFEIPKMVSDSYEPEDYFQVLVRID</sequence>
<organism evidence="1 2">
    <name type="scientific">Limosa lapponica baueri</name>
    <dbReference type="NCBI Taxonomy" id="1758121"/>
    <lineage>
        <taxon>Eukaryota</taxon>
        <taxon>Metazoa</taxon>
        <taxon>Chordata</taxon>
        <taxon>Craniata</taxon>
        <taxon>Vertebrata</taxon>
        <taxon>Euteleostomi</taxon>
        <taxon>Archelosauria</taxon>
        <taxon>Archosauria</taxon>
        <taxon>Dinosauria</taxon>
        <taxon>Saurischia</taxon>
        <taxon>Theropoda</taxon>
        <taxon>Coelurosauria</taxon>
        <taxon>Aves</taxon>
        <taxon>Neognathae</taxon>
        <taxon>Neoaves</taxon>
        <taxon>Charadriiformes</taxon>
        <taxon>Scolopacidae</taxon>
        <taxon>Limosa</taxon>
    </lineage>
</organism>
<protein>
    <submittedName>
        <fullName evidence="1">Uncharacterized protein</fullName>
    </submittedName>
</protein>
<gene>
    <name evidence="1" type="ORF">llap_8904</name>
</gene>
<accession>A0A2I0U489</accession>
<reference evidence="2" key="2">
    <citation type="submission" date="2017-12" db="EMBL/GenBank/DDBJ databases">
        <title>Genome sequence of the Bar-tailed Godwit (Limosa lapponica baueri).</title>
        <authorList>
            <person name="Lima N.C.B."/>
            <person name="Parody-Merino A.M."/>
            <person name="Battley P.F."/>
            <person name="Fidler A.E."/>
            <person name="Prosdocimi F."/>
        </authorList>
    </citation>
    <scope>NUCLEOTIDE SEQUENCE [LARGE SCALE GENOMIC DNA]</scope>
</reference>
<proteinExistence type="predicted"/>
<dbReference type="AlphaFoldDB" id="A0A2I0U489"/>
<reference evidence="2" key="1">
    <citation type="submission" date="2017-11" db="EMBL/GenBank/DDBJ databases">
        <authorList>
            <person name="Lima N.C."/>
            <person name="Parody-Merino A.M."/>
            <person name="Battley P.F."/>
            <person name="Fidler A.E."/>
            <person name="Prosdocimi F."/>
        </authorList>
    </citation>
    <scope>NUCLEOTIDE SEQUENCE [LARGE SCALE GENOMIC DNA]</scope>
</reference>
<evidence type="ECO:0000313" key="2">
    <source>
        <dbReference type="Proteomes" id="UP000233556"/>
    </source>
</evidence>
<keyword evidence="2" id="KW-1185">Reference proteome</keyword>
<dbReference type="Proteomes" id="UP000233556">
    <property type="component" value="Unassembled WGS sequence"/>
</dbReference>
<evidence type="ECO:0000313" key="1">
    <source>
        <dbReference type="EMBL" id="PKU40793.1"/>
    </source>
</evidence>
<name>A0A2I0U489_LIMLA</name>